<feature type="domain" description="CBM20" evidence="1">
    <location>
        <begin position="1"/>
        <end position="86"/>
    </location>
</feature>
<dbReference type="InterPro" id="IPR013784">
    <property type="entry name" value="Carb-bd-like_fold"/>
</dbReference>
<dbReference type="SMART" id="SM01065">
    <property type="entry name" value="CBM_2"/>
    <property type="match status" value="1"/>
</dbReference>
<dbReference type="PANTHER" id="PTHR15048">
    <property type="entry name" value="STARCH-BINDING DOMAIN-CONTAINING PROTEIN 1"/>
    <property type="match status" value="1"/>
</dbReference>
<reference evidence="2" key="1">
    <citation type="journal article" date="2023" name="Plant Biotechnol. J.">
        <title>Chromosome-level wild Hevea brasiliensis genome provides new tools for genomic-assisted breeding and valuable loci to elevate rubber yield.</title>
        <authorList>
            <person name="Cheng H."/>
            <person name="Song X."/>
            <person name="Hu Y."/>
            <person name="Wu T."/>
            <person name="Yang Q."/>
            <person name="An Z."/>
            <person name="Feng S."/>
            <person name="Deng Z."/>
            <person name="Wu W."/>
            <person name="Zeng X."/>
            <person name="Tu M."/>
            <person name="Wang X."/>
            <person name="Huang H."/>
        </authorList>
    </citation>
    <scope>NUCLEOTIDE SEQUENCE</scope>
    <source>
        <strain evidence="2">MT/VB/25A 57/8</strain>
    </source>
</reference>
<dbReference type="Gene3D" id="2.60.40.10">
    <property type="entry name" value="Immunoglobulins"/>
    <property type="match status" value="1"/>
</dbReference>
<accession>A0ABQ9LWT5</accession>
<protein>
    <recommendedName>
        <fullName evidence="1">CBM20 domain-containing protein</fullName>
    </recommendedName>
</protein>
<dbReference type="PROSITE" id="PS51166">
    <property type="entry name" value="CBM20"/>
    <property type="match status" value="1"/>
</dbReference>
<organism evidence="2 3">
    <name type="scientific">Hevea brasiliensis</name>
    <name type="common">Para rubber tree</name>
    <name type="synonym">Siphonia brasiliensis</name>
    <dbReference type="NCBI Taxonomy" id="3981"/>
    <lineage>
        <taxon>Eukaryota</taxon>
        <taxon>Viridiplantae</taxon>
        <taxon>Streptophyta</taxon>
        <taxon>Embryophyta</taxon>
        <taxon>Tracheophyta</taxon>
        <taxon>Spermatophyta</taxon>
        <taxon>Magnoliopsida</taxon>
        <taxon>eudicotyledons</taxon>
        <taxon>Gunneridae</taxon>
        <taxon>Pentapetalae</taxon>
        <taxon>rosids</taxon>
        <taxon>fabids</taxon>
        <taxon>Malpighiales</taxon>
        <taxon>Euphorbiaceae</taxon>
        <taxon>Crotonoideae</taxon>
        <taxon>Micrandreae</taxon>
        <taxon>Hevea</taxon>
    </lineage>
</organism>
<comment type="caution">
    <text evidence="2">The sequence shown here is derived from an EMBL/GenBank/DDBJ whole genome shotgun (WGS) entry which is preliminary data.</text>
</comment>
<evidence type="ECO:0000313" key="3">
    <source>
        <dbReference type="Proteomes" id="UP001174677"/>
    </source>
</evidence>
<keyword evidence="3" id="KW-1185">Reference proteome</keyword>
<dbReference type="CDD" id="cd05467">
    <property type="entry name" value="CBM20"/>
    <property type="match status" value="1"/>
</dbReference>
<proteinExistence type="predicted"/>
<evidence type="ECO:0000259" key="1">
    <source>
        <dbReference type="PROSITE" id="PS51166"/>
    </source>
</evidence>
<dbReference type="Proteomes" id="UP001174677">
    <property type="component" value="Chromosome 9"/>
</dbReference>
<dbReference type="SUPFAM" id="SSF49452">
    <property type="entry name" value="Starch-binding domain-like"/>
    <property type="match status" value="1"/>
</dbReference>
<gene>
    <name evidence="2" type="ORF">P3X46_015716</name>
</gene>
<dbReference type="PANTHER" id="PTHR15048:SF0">
    <property type="entry name" value="STARCH-BINDING DOMAIN-CONTAINING PROTEIN 1"/>
    <property type="match status" value="1"/>
</dbReference>
<name>A0ABQ9LWT5_HEVBR</name>
<dbReference type="InterPro" id="IPR013783">
    <property type="entry name" value="Ig-like_fold"/>
</dbReference>
<dbReference type="InterPro" id="IPR002044">
    <property type="entry name" value="CBM20"/>
</dbReference>
<dbReference type="Pfam" id="PF00686">
    <property type="entry name" value="CBM_20"/>
    <property type="match status" value="1"/>
</dbReference>
<sequence length="231" mass="25844">MFGDQFLLVGDDPILGLWNPTNAVPMNWSDGHIWSVELDVPIESTIQFKFIIKQSNGDMFWQPGPDRIFKSWESKGTVIIAEDWENPEAQKITEELHQMEELMPNINNGLMFSGNIAYAEDKLNVSSDFFTREGTTYPVEGHLNTSNESLKSEESVGDIKEDPMKKNNARALTVKNPMTVEDEENRFGYEDGCVLVPGLTPMQVVPREEALSRELGSIIGDASIGVDAAME</sequence>
<evidence type="ECO:0000313" key="2">
    <source>
        <dbReference type="EMBL" id="KAJ9172486.1"/>
    </source>
</evidence>
<dbReference type="EMBL" id="JARPOI010000009">
    <property type="protein sequence ID" value="KAJ9172486.1"/>
    <property type="molecule type" value="Genomic_DNA"/>
</dbReference>